<feature type="non-terminal residue" evidence="1">
    <location>
        <position position="1"/>
    </location>
</feature>
<name>X0VXH7_9ZZZZ</name>
<comment type="caution">
    <text evidence="1">The sequence shown here is derived from an EMBL/GenBank/DDBJ whole genome shotgun (WGS) entry which is preliminary data.</text>
</comment>
<protein>
    <submittedName>
        <fullName evidence="1">Uncharacterized protein</fullName>
    </submittedName>
</protein>
<sequence length="41" mass="4290">PMNAAMTALMQFSGSRAQEISDLLGASSISPADVRDARLLP</sequence>
<dbReference type="EMBL" id="BARS01032667">
    <property type="protein sequence ID" value="GAG17138.1"/>
    <property type="molecule type" value="Genomic_DNA"/>
</dbReference>
<gene>
    <name evidence="1" type="ORF">S01H1_50689</name>
</gene>
<dbReference type="AlphaFoldDB" id="X0VXH7"/>
<organism evidence="1">
    <name type="scientific">marine sediment metagenome</name>
    <dbReference type="NCBI Taxonomy" id="412755"/>
    <lineage>
        <taxon>unclassified sequences</taxon>
        <taxon>metagenomes</taxon>
        <taxon>ecological metagenomes</taxon>
    </lineage>
</organism>
<reference evidence="1" key="1">
    <citation type="journal article" date="2014" name="Front. Microbiol.">
        <title>High frequency of phylogenetically diverse reductive dehalogenase-homologous genes in deep subseafloor sedimentary metagenomes.</title>
        <authorList>
            <person name="Kawai M."/>
            <person name="Futagami T."/>
            <person name="Toyoda A."/>
            <person name="Takaki Y."/>
            <person name="Nishi S."/>
            <person name="Hori S."/>
            <person name="Arai W."/>
            <person name="Tsubouchi T."/>
            <person name="Morono Y."/>
            <person name="Uchiyama I."/>
            <person name="Ito T."/>
            <person name="Fujiyama A."/>
            <person name="Inagaki F."/>
            <person name="Takami H."/>
        </authorList>
    </citation>
    <scope>NUCLEOTIDE SEQUENCE</scope>
    <source>
        <strain evidence="1">Expedition CK06-06</strain>
    </source>
</reference>
<evidence type="ECO:0000313" key="1">
    <source>
        <dbReference type="EMBL" id="GAG17138.1"/>
    </source>
</evidence>
<accession>X0VXH7</accession>
<proteinExistence type="predicted"/>